<dbReference type="AlphaFoldDB" id="A0A557SSJ2"/>
<dbReference type="EMBL" id="VOAH01000014">
    <property type="protein sequence ID" value="TVP39558.1"/>
    <property type="molecule type" value="Genomic_DNA"/>
</dbReference>
<protein>
    <submittedName>
        <fullName evidence="1">Uncharacterized protein</fullName>
    </submittedName>
</protein>
<proteinExistence type="predicted"/>
<keyword evidence="2" id="KW-1185">Reference proteome</keyword>
<organism evidence="1 2">
    <name type="scientific">Candidatus Nitrosocosmicus arcticus</name>
    <dbReference type="NCBI Taxonomy" id="2035267"/>
    <lineage>
        <taxon>Archaea</taxon>
        <taxon>Nitrososphaerota</taxon>
        <taxon>Nitrososphaeria</taxon>
        <taxon>Nitrososphaerales</taxon>
        <taxon>Nitrososphaeraceae</taxon>
        <taxon>Candidatus Nitrosocosmicus</taxon>
    </lineage>
</organism>
<reference evidence="1 2" key="1">
    <citation type="journal article" date="2019" name="Front. Microbiol.">
        <title>Ammonia Oxidation by the Arctic Terrestrial Thaumarchaeote Candidatus Nitrosocosmicus arcticus Is Stimulated by Increasing Temperatures.</title>
        <authorList>
            <person name="Alves R.J.E."/>
            <person name="Kerou M."/>
            <person name="Zappe A."/>
            <person name="Bittner R."/>
            <person name="Abby S.S."/>
            <person name="Schmidt H.A."/>
            <person name="Pfeifer K."/>
            <person name="Schleper C."/>
        </authorList>
    </citation>
    <scope>NUCLEOTIDE SEQUENCE [LARGE SCALE GENOMIC DNA]</scope>
    <source>
        <strain evidence="1 2">Kfb</strain>
    </source>
</reference>
<evidence type="ECO:0000313" key="2">
    <source>
        <dbReference type="Proteomes" id="UP000315289"/>
    </source>
</evidence>
<dbReference type="Proteomes" id="UP000315289">
    <property type="component" value="Unassembled WGS sequence"/>
</dbReference>
<accession>A0A557SSJ2</accession>
<sequence length="72" mass="8145">MDHSPENIVKSTYGLYFPGGAAVYKTFTFNSSDLPIGTGFKVDIDYGDDYNQDQFGINSREKRPELTQFIVQ</sequence>
<name>A0A557SSJ2_9ARCH</name>
<evidence type="ECO:0000313" key="1">
    <source>
        <dbReference type="EMBL" id="TVP39558.1"/>
    </source>
</evidence>
<gene>
    <name evidence="1" type="ORF">NARC_140013</name>
</gene>
<comment type="caution">
    <text evidence="1">The sequence shown here is derived from an EMBL/GenBank/DDBJ whole genome shotgun (WGS) entry which is preliminary data.</text>
</comment>
<dbReference type="RefSeq" id="WP_144733305.1">
    <property type="nucleotide sequence ID" value="NZ_ML675589.1"/>
</dbReference>